<gene>
    <name evidence="1" type="ORF">HPB48_021305</name>
</gene>
<dbReference type="Proteomes" id="UP000821853">
    <property type="component" value="Chromosome 1"/>
</dbReference>
<protein>
    <submittedName>
        <fullName evidence="1">Uncharacterized protein</fullName>
    </submittedName>
</protein>
<reference evidence="1 2" key="1">
    <citation type="journal article" date="2020" name="Cell">
        <title>Large-Scale Comparative Analyses of Tick Genomes Elucidate Their Genetic Diversity and Vector Capacities.</title>
        <authorList>
            <consortium name="Tick Genome and Microbiome Consortium (TIGMIC)"/>
            <person name="Jia N."/>
            <person name="Wang J."/>
            <person name="Shi W."/>
            <person name="Du L."/>
            <person name="Sun Y."/>
            <person name="Zhan W."/>
            <person name="Jiang J.F."/>
            <person name="Wang Q."/>
            <person name="Zhang B."/>
            <person name="Ji P."/>
            <person name="Bell-Sakyi L."/>
            <person name="Cui X.M."/>
            <person name="Yuan T.T."/>
            <person name="Jiang B.G."/>
            <person name="Yang W.F."/>
            <person name="Lam T.T."/>
            <person name="Chang Q.C."/>
            <person name="Ding S.J."/>
            <person name="Wang X.J."/>
            <person name="Zhu J.G."/>
            <person name="Ruan X.D."/>
            <person name="Zhao L."/>
            <person name="Wei J.T."/>
            <person name="Ye R.Z."/>
            <person name="Que T.C."/>
            <person name="Du C.H."/>
            <person name="Zhou Y.H."/>
            <person name="Cheng J.X."/>
            <person name="Dai P.F."/>
            <person name="Guo W.B."/>
            <person name="Han X.H."/>
            <person name="Huang E.J."/>
            <person name="Li L.F."/>
            <person name="Wei W."/>
            <person name="Gao Y.C."/>
            <person name="Liu J.Z."/>
            <person name="Shao H.Z."/>
            <person name="Wang X."/>
            <person name="Wang C.C."/>
            <person name="Yang T.C."/>
            <person name="Huo Q.B."/>
            <person name="Li W."/>
            <person name="Chen H.Y."/>
            <person name="Chen S.E."/>
            <person name="Zhou L.G."/>
            <person name="Ni X.B."/>
            <person name="Tian J.H."/>
            <person name="Sheng Y."/>
            <person name="Liu T."/>
            <person name="Pan Y.S."/>
            <person name="Xia L.Y."/>
            <person name="Li J."/>
            <person name="Zhao F."/>
            <person name="Cao W.C."/>
        </authorList>
    </citation>
    <scope>NUCLEOTIDE SEQUENCE [LARGE SCALE GENOMIC DNA]</scope>
    <source>
        <strain evidence="1">HaeL-2018</strain>
    </source>
</reference>
<organism evidence="1 2">
    <name type="scientific">Haemaphysalis longicornis</name>
    <name type="common">Bush tick</name>
    <dbReference type="NCBI Taxonomy" id="44386"/>
    <lineage>
        <taxon>Eukaryota</taxon>
        <taxon>Metazoa</taxon>
        <taxon>Ecdysozoa</taxon>
        <taxon>Arthropoda</taxon>
        <taxon>Chelicerata</taxon>
        <taxon>Arachnida</taxon>
        <taxon>Acari</taxon>
        <taxon>Parasitiformes</taxon>
        <taxon>Ixodida</taxon>
        <taxon>Ixodoidea</taxon>
        <taxon>Ixodidae</taxon>
        <taxon>Haemaphysalinae</taxon>
        <taxon>Haemaphysalis</taxon>
    </lineage>
</organism>
<dbReference type="VEuPathDB" id="VectorBase:HLOH_040138"/>
<sequence length="132" mass="14850">MQKATAESVETFHSEEDADRVLHLKDLAGYVRCERSAFWDVIEKNDHLILLHIDEEGAPCIKFSVTVQGDLGIAFHFMKRKMTKLGTSLSVPPVADSKRALKEFLDGVEKWNSSLDSPSENSKKCLKPFLPC</sequence>
<name>A0A9J6F9S1_HAELO</name>
<comment type="caution">
    <text evidence="1">The sequence shown here is derived from an EMBL/GenBank/DDBJ whole genome shotgun (WGS) entry which is preliminary data.</text>
</comment>
<evidence type="ECO:0000313" key="2">
    <source>
        <dbReference type="Proteomes" id="UP000821853"/>
    </source>
</evidence>
<dbReference type="EMBL" id="JABSTR010000001">
    <property type="protein sequence ID" value="KAH9359746.1"/>
    <property type="molecule type" value="Genomic_DNA"/>
</dbReference>
<dbReference type="AlphaFoldDB" id="A0A9J6F9S1"/>
<evidence type="ECO:0000313" key="1">
    <source>
        <dbReference type="EMBL" id="KAH9359746.1"/>
    </source>
</evidence>
<proteinExistence type="predicted"/>
<accession>A0A9J6F9S1</accession>
<keyword evidence="2" id="KW-1185">Reference proteome</keyword>